<dbReference type="AlphaFoldDB" id="A0AAD4LU72"/>
<keyword evidence="2" id="KW-1185">Reference proteome</keyword>
<evidence type="ECO:0000313" key="1">
    <source>
        <dbReference type="EMBL" id="KAH9000052.1"/>
    </source>
</evidence>
<protein>
    <submittedName>
        <fullName evidence="1">Uncharacterized protein</fullName>
    </submittedName>
</protein>
<name>A0AAD4LU72_9AGAM</name>
<comment type="caution">
    <text evidence="1">The sequence shown here is derived from an EMBL/GenBank/DDBJ whole genome shotgun (WGS) entry which is preliminary data.</text>
</comment>
<dbReference type="Proteomes" id="UP001201163">
    <property type="component" value="Unassembled WGS sequence"/>
</dbReference>
<organism evidence="1 2">
    <name type="scientific">Lactarius akahatsu</name>
    <dbReference type="NCBI Taxonomy" id="416441"/>
    <lineage>
        <taxon>Eukaryota</taxon>
        <taxon>Fungi</taxon>
        <taxon>Dikarya</taxon>
        <taxon>Basidiomycota</taxon>
        <taxon>Agaricomycotina</taxon>
        <taxon>Agaricomycetes</taxon>
        <taxon>Russulales</taxon>
        <taxon>Russulaceae</taxon>
        <taxon>Lactarius</taxon>
    </lineage>
</organism>
<proteinExistence type="predicted"/>
<dbReference type="EMBL" id="JAKELL010000002">
    <property type="protein sequence ID" value="KAH9000052.1"/>
    <property type="molecule type" value="Genomic_DNA"/>
</dbReference>
<gene>
    <name evidence="1" type="ORF">EDB92DRAFT_1939740</name>
</gene>
<sequence>MLGQGVIPLHDLEDLLWDSDSEHRKFASFHLEDFRFLYEYTDHEDKKKWKGLFRSPFILQTFAAHLEAIEGSQKVPNLHGPNTPIPLPIGGLGMAAAAVERALTLIVTGMVTVKTPHAARGKTLTLPKTLNYSTGKDSTRQTGFSDATWGKVTRNYTKSARLLTKAKFDVIIKEAQVFMKPTWTRTKMAKAGSSREVIDVDDYDI</sequence>
<accession>A0AAD4LU72</accession>
<reference evidence="1" key="1">
    <citation type="submission" date="2022-01" db="EMBL/GenBank/DDBJ databases">
        <title>Comparative genomics reveals a dynamic genome evolution in the ectomycorrhizal milk-cap (Lactarius) mushrooms.</title>
        <authorList>
            <consortium name="DOE Joint Genome Institute"/>
            <person name="Lebreton A."/>
            <person name="Tang N."/>
            <person name="Kuo A."/>
            <person name="LaButti K."/>
            <person name="Drula E."/>
            <person name="Barry K."/>
            <person name="Clum A."/>
            <person name="Lipzen A."/>
            <person name="Mousain D."/>
            <person name="Ng V."/>
            <person name="Wang R."/>
            <person name="Wang X."/>
            <person name="Dai Y."/>
            <person name="Henrissat B."/>
            <person name="Grigoriev I.V."/>
            <person name="Guerin-Laguette A."/>
            <person name="Yu F."/>
            <person name="Martin F.M."/>
        </authorList>
    </citation>
    <scope>NUCLEOTIDE SEQUENCE</scope>
    <source>
        <strain evidence="1">QP</strain>
    </source>
</reference>
<evidence type="ECO:0000313" key="2">
    <source>
        <dbReference type="Proteomes" id="UP001201163"/>
    </source>
</evidence>